<evidence type="ECO:0000313" key="14">
    <source>
        <dbReference type="EMBL" id="AKK07508.1"/>
    </source>
</evidence>
<proteinExistence type="predicted"/>
<evidence type="ECO:0000256" key="9">
    <source>
        <dbReference type="ARBA" id="ARBA00048679"/>
    </source>
</evidence>
<feature type="domain" description="PASTA" evidence="13">
    <location>
        <begin position="502"/>
        <end position="566"/>
    </location>
</feature>
<dbReference type="NCBIfam" id="NF033483">
    <property type="entry name" value="PknB_PASTA_kin"/>
    <property type="match status" value="1"/>
</dbReference>
<feature type="domain" description="PASTA" evidence="13">
    <location>
        <begin position="366"/>
        <end position="432"/>
    </location>
</feature>
<evidence type="ECO:0000256" key="5">
    <source>
        <dbReference type="ARBA" id="ARBA00022741"/>
    </source>
</evidence>
<organism evidence="14 15">
    <name type="scientific">Corynebacterium testudinoris</name>
    <dbReference type="NCBI Taxonomy" id="136857"/>
    <lineage>
        <taxon>Bacteria</taxon>
        <taxon>Bacillati</taxon>
        <taxon>Actinomycetota</taxon>
        <taxon>Actinomycetes</taxon>
        <taxon>Mycobacteriales</taxon>
        <taxon>Corynebacteriaceae</taxon>
        <taxon>Corynebacterium</taxon>
    </lineage>
</organism>
<gene>
    <name evidence="14" type="primary">pknB</name>
    <name evidence="14" type="ORF">CTEST_00185</name>
</gene>
<feature type="domain" description="PASTA" evidence="13">
    <location>
        <begin position="433"/>
        <end position="501"/>
    </location>
</feature>
<evidence type="ECO:0000256" key="10">
    <source>
        <dbReference type="PROSITE-ProRule" id="PRU10141"/>
    </source>
</evidence>
<evidence type="ECO:0000256" key="3">
    <source>
        <dbReference type="ARBA" id="ARBA00022679"/>
    </source>
</evidence>
<evidence type="ECO:0000256" key="4">
    <source>
        <dbReference type="ARBA" id="ARBA00022737"/>
    </source>
</evidence>
<sequence length="649" mass="69175">MTLIGGRYRLAEVIGTGGMSEVYAAEDTLIGRDVAVKMLRLELARDVNFRERFQREAQNSGKLNHPAIVAVFDTGETTIEGIDVPYIVMERVHGRTIRQVILDEGPMSATRAAETLLPACAALQASHDAGIIHRDIKPANIMVTNTGDVKVMDFGIARALDDSTHAMTQTSAVIGTAQYLSPEQARGKAADGRSDIYALGCVLYEMVTGHPPFEGETPFAVAFQHVQENPTPPSELIDAPLSPTAALNLDAVVLTAMAKHPADRYQTATQFGEDLHKLARNAVTNAARSYVSPDDPAPTTVSAAVAPTAAPAPAAVPAAGAHRREANNRGNRRLTWVAAVLALIAIGIGGAFVWDLVQTRNEQTLMAQMVTVPDVTGKSRDDAIAELEALQLIVNINEEPSPDKPRDEVLRTNPVSGSQLQRGTNITLTVSTGKEITDVPDLKGMTPQEAADALAEFDLQLEQQVREASSDDIEQGRIIEQNPTAGSPLPKGSKVSITVSTGAEMTRVPVLSGLQLSQAEATLTSLDFVVQVRRIDSTEPDGQVIRAQHEGSEIPTGSTVVLEVSNGMLITMPDISRLDDRQALAALRSAGWTGRDDQLITGTDVITGALVDQGRIASTEPSAGSAVRKDGPITARYWVFQLGALVPGN</sequence>
<keyword evidence="15" id="KW-1185">Reference proteome</keyword>
<accession>A0A0G3H6P0</accession>
<dbReference type="FunFam" id="3.30.200.20:FF:000035">
    <property type="entry name" value="Serine/threonine protein kinase Stk1"/>
    <property type="match status" value="1"/>
</dbReference>
<evidence type="ECO:0000256" key="8">
    <source>
        <dbReference type="ARBA" id="ARBA00047899"/>
    </source>
</evidence>
<comment type="catalytic activity">
    <reaction evidence="9">
        <text>L-seryl-[protein] + ATP = O-phospho-L-seryl-[protein] + ADP + H(+)</text>
        <dbReference type="Rhea" id="RHEA:17989"/>
        <dbReference type="Rhea" id="RHEA-COMP:9863"/>
        <dbReference type="Rhea" id="RHEA-COMP:11604"/>
        <dbReference type="ChEBI" id="CHEBI:15378"/>
        <dbReference type="ChEBI" id="CHEBI:29999"/>
        <dbReference type="ChEBI" id="CHEBI:30616"/>
        <dbReference type="ChEBI" id="CHEBI:83421"/>
        <dbReference type="ChEBI" id="CHEBI:456216"/>
        <dbReference type="EC" id="2.7.11.1"/>
    </reaction>
</comment>
<evidence type="ECO:0000256" key="11">
    <source>
        <dbReference type="SAM" id="Phobius"/>
    </source>
</evidence>
<dbReference type="GO" id="GO:0005524">
    <property type="term" value="F:ATP binding"/>
    <property type="evidence" value="ECO:0007669"/>
    <property type="project" value="UniProtKB-UniRule"/>
</dbReference>
<dbReference type="PROSITE" id="PS51178">
    <property type="entry name" value="PASTA"/>
    <property type="match status" value="3"/>
</dbReference>
<dbReference type="STRING" id="136857.CTEST_00185"/>
<dbReference type="Pfam" id="PF03793">
    <property type="entry name" value="PASTA"/>
    <property type="match status" value="3"/>
</dbReference>
<dbReference type="Gene3D" id="1.10.510.10">
    <property type="entry name" value="Transferase(Phosphotransferase) domain 1"/>
    <property type="match status" value="1"/>
</dbReference>
<dbReference type="GO" id="GO:0045717">
    <property type="term" value="P:negative regulation of fatty acid biosynthetic process"/>
    <property type="evidence" value="ECO:0007669"/>
    <property type="project" value="UniProtKB-ARBA"/>
</dbReference>
<dbReference type="SMART" id="SM00740">
    <property type="entry name" value="PASTA"/>
    <property type="match status" value="3"/>
</dbReference>
<evidence type="ECO:0000256" key="1">
    <source>
        <dbReference type="ARBA" id="ARBA00012513"/>
    </source>
</evidence>
<keyword evidence="7 10" id="KW-0067">ATP-binding</keyword>
<dbReference type="Gene3D" id="3.30.200.20">
    <property type="entry name" value="Phosphorylase Kinase, domain 1"/>
    <property type="match status" value="1"/>
</dbReference>
<dbReference type="InterPro" id="IPR008271">
    <property type="entry name" value="Ser/Thr_kinase_AS"/>
</dbReference>
<dbReference type="EMBL" id="CP011545">
    <property type="protein sequence ID" value="AKK07508.1"/>
    <property type="molecule type" value="Genomic_DNA"/>
</dbReference>
<dbReference type="SMART" id="SM00220">
    <property type="entry name" value="S_TKc"/>
    <property type="match status" value="1"/>
</dbReference>
<keyword evidence="11" id="KW-0812">Transmembrane</keyword>
<dbReference type="Gene3D" id="3.30.10.20">
    <property type="match status" value="4"/>
</dbReference>
<dbReference type="GO" id="GO:0106310">
    <property type="term" value="F:protein serine kinase activity"/>
    <property type="evidence" value="ECO:0007669"/>
    <property type="project" value="RHEA"/>
</dbReference>
<keyword evidence="2 14" id="KW-0723">Serine/threonine-protein kinase</keyword>
<dbReference type="Pfam" id="PF00069">
    <property type="entry name" value="Pkinase"/>
    <property type="match status" value="1"/>
</dbReference>
<evidence type="ECO:0000259" key="12">
    <source>
        <dbReference type="PROSITE" id="PS50011"/>
    </source>
</evidence>
<keyword evidence="3 14" id="KW-0808">Transferase</keyword>
<comment type="catalytic activity">
    <reaction evidence="8">
        <text>L-threonyl-[protein] + ATP = O-phospho-L-threonyl-[protein] + ADP + H(+)</text>
        <dbReference type="Rhea" id="RHEA:46608"/>
        <dbReference type="Rhea" id="RHEA-COMP:11060"/>
        <dbReference type="Rhea" id="RHEA-COMP:11605"/>
        <dbReference type="ChEBI" id="CHEBI:15378"/>
        <dbReference type="ChEBI" id="CHEBI:30013"/>
        <dbReference type="ChEBI" id="CHEBI:30616"/>
        <dbReference type="ChEBI" id="CHEBI:61977"/>
        <dbReference type="ChEBI" id="CHEBI:456216"/>
        <dbReference type="EC" id="2.7.11.1"/>
    </reaction>
</comment>
<dbReference type="CDD" id="cd14014">
    <property type="entry name" value="STKc_PknB_like"/>
    <property type="match status" value="1"/>
</dbReference>
<evidence type="ECO:0000256" key="2">
    <source>
        <dbReference type="ARBA" id="ARBA00022527"/>
    </source>
</evidence>
<keyword evidence="5 10" id="KW-0547">Nucleotide-binding</keyword>
<dbReference type="KEGG" id="cted:CTEST_00185"/>
<protein>
    <recommendedName>
        <fullName evidence="1">non-specific serine/threonine protein kinase</fullName>
        <ecNumber evidence="1">2.7.11.1</ecNumber>
    </recommendedName>
</protein>
<dbReference type="Proteomes" id="UP000035540">
    <property type="component" value="Chromosome"/>
</dbReference>
<dbReference type="OrthoDB" id="9762169at2"/>
<feature type="transmembrane region" description="Helical" evidence="11">
    <location>
        <begin position="334"/>
        <end position="354"/>
    </location>
</feature>
<dbReference type="InterPro" id="IPR000719">
    <property type="entry name" value="Prot_kinase_dom"/>
</dbReference>
<dbReference type="FunFam" id="1.10.510.10:FF:000021">
    <property type="entry name" value="Serine/threonine protein kinase"/>
    <property type="match status" value="1"/>
</dbReference>
<evidence type="ECO:0000313" key="15">
    <source>
        <dbReference type="Proteomes" id="UP000035540"/>
    </source>
</evidence>
<name>A0A0G3H6P0_9CORY</name>
<keyword evidence="11" id="KW-1133">Transmembrane helix</keyword>
<reference evidence="15" key="2">
    <citation type="submission" date="2015-05" db="EMBL/GenBank/DDBJ databases">
        <title>Complete genome sequence of Corynebacterium testudinoris DSM 44614, recovered from necrotic lesions in the mouth of a tortoise.</title>
        <authorList>
            <person name="Ruckert C."/>
            <person name="Albersmeier A."/>
            <person name="Winkler A."/>
            <person name="Tauch A."/>
        </authorList>
    </citation>
    <scope>NUCLEOTIDE SEQUENCE [LARGE SCALE GENOMIC DNA]</scope>
    <source>
        <strain evidence="15">DSM 44614</strain>
    </source>
</reference>
<feature type="binding site" evidence="10">
    <location>
        <position position="37"/>
    </location>
    <ligand>
        <name>ATP</name>
        <dbReference type="ChEBI" id="CHEBI:30616"/>
    </ligand>
</feature>
<keyword evidence="11" id="KW-0472">Membrane</keyword>
<dbReference type="AlphaFoldDB" id="A0A0G3H6P0"/>
<keyword evidence="4" id="KW-0677">Repeat</keyword>
<dbReference type="PANTHER" id="PTHR43289">
    <property type="entry name" value="MITOGEN-ACTIVATED PROTEIN KINASE KINASE KINASE 20-RELATED"/>
    <property type="match status" value="1"/>
</dbReference>
<dbReference type="InterPro" id="IPR017441">
    <property type="entry name" value="Protein_kinase_ATP_BS"/>
</dbReference>
<dbReference type="GO" id="GO:0004674">
    <property type="term" value="F:protein serine/threonine kinase activity"/>
    <property type="evidence" value="ECO:0007669"/>
    <property type="project" value="UniProtKB-KW"/>
</dbReference>
<dbReference type="InterPro" id="IPR011009">
    <property type="entry name" value="Kinase-like_dom_sf"/>
</dbReference>
<feature type="domain" description="Protein kinase" evidence="12">
    <location>
        <begin position="8"/>
        <end position="279"/>
    </location>
</feature>
<dbReference type="PROSITE" id="PS00107">
    <property type="entry name" value="PROTEIN_KINASE_ATP"/>
    <property type="match status" value="1"/>
</dbReference>
<evidence type="ECO:0000259" key="13">
    <source>
        <dbReference type="PROSITE" id="PS51178"/>
    </source>
</evidence>
<evidence type="ECO:0000256" key="6">
    <source>
        <dbReference type="ARBA" id="ARBA00022777"/>
    </source>
</evidence>
<dbReference type="InterPro" id="IPR005543">
    <property type="entry name" value="PASTA_dom"/>
</dbReference>
<reference evidence="14 15" key="1">
    <citation type="journal article" date="2015" name="Genome Announc.">
        <title>Complete Genome Sequence of the Type Strain Corynebacterium testudinoris DSM 44614, Recovered from Necrotic Lesions in the Mouth of a Tortoise.</title>
        <authorList>
            <person name="Ruckert C."/>
            <person name="Kriete M."/>
            <person name="Jaenicke S."/>
            <person name="Winkler A."/>
            <person name="Tauch A."/>
        </authorList>
    </citation>
    <scope>NUCLEOTIDE SEQUENCE [LARGE SCALE GENOMIC DNA]</scope>
    <source>
        <strain evidence="14 15">DSM 44614</strain>
    </source>
</reference>
<dbReference type="PROSITE" id="PS00108">
    <property type="entry name" value="PROTEIN_KINASE_ST"/>
    <property type="match status" value="1"/>
</dbReference>
<dbReference type="PATRIC" id="fig|136857.5.peg.35"/>
<keyword evidence="6 14" id="KW-0418">Kinase</keyword>
<dbReference type="RefSeq" id="WP_047252013.1">
    <property type="nucleotide sequence ID" value="NZ_CP011545.1"/>
</dbReference>
<dbReference type="SUPFAM" id="SSF56112">
    <property type="entry name" value="Protein kinase-like (PK-like)"/>
    <property type="match status" value="1"/>
</dbReference>
<dbReference type="PROSITE" id="PS50011">
    <property type="entry name" value="PROTEIN_KINASE_DOM"/>
    <property type="match status" value="1"/>
</dbReference>
<dbReference type="PANTHER" id="PTHR43289:SF6">
    <property type="entry name" value="SERINE_THREONINE-PROTEIN KINASE NEKL-3"/>
    <property type="match status" value="1"/>
</dbReference>
<evidence type="ECO:0000256" key="7">
    <source>
        <dbReference type="ARBA" id="ARBA00022840"/>
    </source>
</evidence>
<dbReference type="CDD" id="cd06577">
    <property type="entry name" value="PASTA_pknB"/>
    <property type="match status" value="4"/>
</dbReference>
<dbReference type="EC" id="2.7.11.1" evidence="1"/>